<evidence type="ECO:0000313" key="1">
    <source>
        <dbReference type="EMBL" id="GAI35081.1"/>
    </source>
</evidence>
<comment type="caution">
    <text evidence="1">The sequence shown here is derived from an EMBL/GenBank/DDBJ whole genome shotgun (WGS) entry which is preliminary data.</text>
</comment>
<organism evidence="1">
    <name type="scientific">marine sediment metagenome</name>
    <dbReference type="NCBI Taxonomy" id="412755"/>
    <lineage>
        <taxon>unclassified sequences</taxon>
        <taxon>metagenomes</taxon>
        <taxon>ecological metagenomes</taxon>
    </lineage>
</organism>
<name>X1NXZ3_9ZZZZ</name>
<dbReference type="EMBL" id="BARV01027243">
    <property type="protein sequence ID" value="GAI35081.1"/>
    <property type="molecule type" value="Genomic_DNA"/>
</dbReference>
<reference evidence="1" key="1">
    <citation type="journal article" date="2014" name="Front. Microbiol.">
        <title>High frequency of phylogenetically diverse reductive dehalogenase-homologous genes in deep subseafloor sedimentary metagenomes.</title>
        <authorList>
            <person name="Kawai M."/>
            <person name="Futagami T."/>
            <person name="Toyoda A."/>
            <person name="Takaki Y."/>
            <person name="Nishi S."/>
            <person name="Hori S."/>
            <person name="Arai W."/>
            <person name="Tsubouchi T."/>
            <person name="Morono Y."/>
            <person name="Uchiyama I."/>
            <person name="Ito T."/>
            <person name="Fujiyama A."/>
            <person name="Inagaki F."/>
            <person name="Takami H."/>
        </authorList>
    </citation>
    <scope>NUCLEOTIDE SEQUENCE</scope>
    <source>
        <strain evidence="1">Expedition CK06-06</strain>
    </source>
</reference>
<sequence length="102" mass="11497">MQSLKLSQYRRQKKFTWYSAGTDGKVSGYLIAQLTEVVYQAVSLFFHKLSKMEQALPRLGHGDFSLPSVNETNTQVALQRLNLEGDSGLADRQPFGYLRKAA</sequence>
<accession>X1NXZ3</accession>
<gene>
    <name evidence="1" type="ORF">S06H3_43872</name>
</gene>
<proteinExistence type="predicted"/>
<dbReference type="AlphaFoldDB" id="X1NXZ3"/>
<protein>
    <submittedName>
        <fullName evidence="1">Uncharacterized protein</fullName>
    </submittedName>
</protein>